<feature type="compositionally biased region" description="Polar residues" evidence="11">
    <location>
        <begin position="1757"/>
        <end position="1766"/>
    </location>
</feature>
<dbReference type="InterPro" id="IPR011011">
    <property type="entry name" value="Znf_FYVE_PHD"/>
</dbReference>
<dbReference type="GO" id="GO:0140658">
    <property type="term" value="F:ATP-dependent chromatin remodeler activity"/>
    <property type="evidence" value="ECO:0007669"/>
    <property type="project" value="TreeGrafter"/>
</dbReference>
<evidence type="ECO:0000256" key="1">
    <source>
        <dbReference type="ARBA" id="ARBA00004123"/>
    </source>
</evidence>
<proteinExistence type="predicted"/>
<keyword evidence="7" id="KW-0378">Hydrolase</keyword>
<feature type="domain" description="Helicase C-terminal" evidence="14">
    <location>
        <begin position="1142"/>
        <end position="1298"/>
    </location>
</feature>
<dbReference type="SMART" id="SM00249">
    <property type="entry name" value="PHD"/>
    <property type="match status" value="2"/>
</dbReference>
<dbReference type="Pfam" id="PF00176">
    <property type="entry name" value="SNF2-rel_dom"/>
    <property type="match status" value="1"/>
</dbReference>
<dbReference type="Pfam" id="PF23614">
    <property type="entry name" value="DUF7141"/>
    <property type="match status" value="2"/>
</dbReference>
<dbReference type="InterPro" id="IPR038718">
    <property type="entry name" value="SNF2-like_sf"/>
</dbReference>
<feature type="compositionally biased region" description="Polar residues" evidence="11">
    <location>
        <begin position="1800"/>
        <end position="1824"/>
    </location>
</feature>
<feature type="compositionally biased region" description="Low complexity" evidence="11">
    <location>
        <begin position="1510"/>
        <end position="1532"/>
    </location>
</feature>
<keyword evidence="10" id="KW-0539">Nucleus</keyword>
<feature type="region of interest" description="Disordered" evidence="11">
    <location>
        <begin position="249"/>
        <end position="399"/>
    </location>
</feature>
<dbReference type="CDD" id="cd18793">
    <property type="entry name" value="SF2_C_SNF"/>
    <property type="match status" value="1"/>
</dbReference>
<evidence type="ECO:0000259" key="14">
    <source>
        <dbReference type="PROSITE" id="PS51194"/>
    </source>
</evidence>
<dbReference type="SUPFAM" id="SSF52540">
    <property type="entry name" value="P-loop containing nucleoside triphosphate hydrolases"/>
    <property type="match status" value="2"/>
</dbReference>
<dbReference type="Proteomes" id="UP000431533">
    <property type="component" value="Unassembled WGS sequence"/>
</dbReference>
<dbReference type="InterPro" id="IPR000953">
    <property type="entry name" value="Chromo/chromo_shadow_dom"/>
</dbReference>
<feature type="compositionally biased region" description="Polar residues" evidence="11">
    <location>
        <begin position="1560"/>
        <end position="1570"/>
    </location>
</feature>
<dbReference type="Gene3D" id="3.40.50.10810">
    <property type="entry name" value="Tandem AAA-ATPase domain"/>
    <property type="match status" value="1"/>
</dbReference>
<keyword evidence="4" id="KW-0677">Repeat</keyword>
<evidence type="ECO:0000256" key="9">
    <source>
        <dbReference type="ARBA" id="ARBA00022840"/>
    </source>
</evidence>
<dbReference type="Gene3D" id="3.40.50.300">
    <property type="entry name" value="P-loop containing nucleotide triphosphate hydrolases"/>
    <property type="match status" value="1"/>
</dbReference>
<dbReference type="InterPro" id="IPR001965">
    <property type="entry name" value="Znf_PHD"/>
</dbReference>
<dbReference type="GO" id="GO:0005634">
    <property type="term" value="C:nucleus"/>
    <property type="evidence" value="ECO:0007669"/>
    <property type="project" value="UniProtKB-SubCell"/>
</dbReference>
<feature type="compositionally biased region" description="Polar residues" evidence="11">
    <location>
        <begin position="1592"/>
        <end position="1608"/>
    </location>
</feature>
<dbReference type="GO" id="GO:0000785">
    <property type="term" value="C:chromatin"/>
    <property type="evidence" value="ECO:0007669"/>
    <property type="project" value="TreeGrafter"/>
</dbReference>
<dbReference type="InterPro" id="IPR014001">
    <property type="entry name" value="Helicase_ATP-bd"/>
</dbReference>
<keyword evidence="6" id="KW-0863">Zinc-finger</keyword>
<dbReference type="InterPro" id="IPR055565">
    <property type="entry name" value="DUF7141"/>
</dbReference>
<dbReference type="OrthoDB" id="5857104at2759"/>
<dbReference type="SUPFAM" id="SSF54160">
    <property type="entry name" value="Chromo domain-like"/>
    <property type="match status" value="1"/>
</dbReference>
<dbReference type="CDD" id="cd17919">
    <property type="entry name" value="DEXHc_Snf"/>
    <property type="match status" value="1"/>
</dbReference>
<name>A0A8H8RAH9_9HELO</name>
<evidence type="ECO:0000256" key="3">
    <source>
        <dbReference type="ARBA" id="ARBA00022723"/>
    </source>
</evidence>
<dbReference type="SUPFAM" id="SSF57903">
    <property type="entry name" value="FYVE/PHD zinc finger"/>
    <property type="match status" value="1"/>
</dbReference>
<feature type="compositionally biased region" description="Basic and acidic residues" evidence="11">
    <location>
        <begin position="1461"/>
        <end position="1474"/>
    </location>
</feature>
<dbReference type="PROSITE" id="PS51194">
    <property type="entry name" value="HELICASE_CTER"/>
    <property type="match status" value="1"/>
</dbReference>
<comment type="subunit">
    <text evidence="2">Component of the NuA4 histone acetyltransferase complex.</text>
</comment>
<feature type="compositionally biased region" description="Low complexity" evidence="11">
    <location>
        <begin position="1767"/>
        <end position="1780"/>
    </location>
</feature>
<feature type="compositionally biased region" description="Acidic residues" evidence="11">
    <location>
        <begin position="1437"/>
        <end position="1459"/>
    </location>
</feature>
<keyword evidence="8" id="KW-0862">Zinc</keyword>
<evidence type="ECO:0000259" key="12">
    <source>
        <dbReference type="PROSITE" id="PS50013"/>
    </source>
</evidence>
<evidence type="ECO:0000256" key="8">
    <source>
        <dbReference type="ARBA" id="ARBA00022833"/>
    </source>
</evidence>
<dbReference type="Pfam" id="PF15446">
    <property type="entry name" value="zf-PHD-like"/>
    <property type="match status" value="1"/>
</dbReference>
<dbReference type="PROSITE" id="PS51192">
    <property type="entry name" value="HELICASE_ATP_BIND_1"/>
    <property type="match status" value="1"/>
</dbReference>
<keyword evidence="9" id="KW-0067">ATP-binding</keyword>
<dbReference type="Pfam" id="PF00271">
    <property type="entry name" value="Helicase_C"/>
    <property type="match status" value="1"/>
</dbReference>
<feature type="domain" description="Chromo" evidence="12">
    <location>
        <begin position="639"/>
        <end position="699"/>
    </location>
</feature>
<dbReference type="GO" id="GO:0005524">
    <property type="term" value="F:ATP binding"/>
    <property type="evidence" value="ECO:0007669"/>
    <property type="project" value="UniProtKB-KW"/>
</dbReference>
<evidence type="ECO:0000256" key="7">
    <source>
        <dbReference type="ARBA" id="ARBA00022801"/>
    </source>
</evidence>
<sequence>MSHVPHISNSESSEDELSRTPERKNATREPSQPHSALSHRFRESPQMSRDDRPQGRESAEDGFAVMVPAPARPWEYQPWRGDTTVETVLEEAEELDGEQMYKIEFEDGRKENVSVNLLCDRLVPSSIVIIYEVPVYTVCKSQLQKWSTQVSFDKLLTLRNGRNALNFYNTGDSQVKSSSSVMDSQDESLESVNANGRGKRIRTKAQSKDYVDITKEVLDFDDEDELYADQGAAKKRRHEKGRITLLTKNGTRQSSRVVSGGSSRPPSRAIGEESSDSDIVSSTARGTRTTSGAPVATRSSGRVTRSIKAKPRLTSKHVAKDDNNDELAEGARDESEDSDIQYVQHKSKKKANNGRNRSQSQGKEKPGRGRPHRIVSESESSSEDNQPTRRSGRDRIIKSMKERDMDEEVYADEVAKSNAPKVISIREIYQPVPKQSPFASFHRDICDVCKGFGNNSNKGTSPLIYCQGCSTSIHKVCLGYRSAREHMVTKVGHENFVMQCRKCIGVPGKKDPSAPPLDICQGCMKPGPACKSFSAKKTAKQEEKLREENNGDDPVTKVAEELINNPRNVLFRCTRCQRAYHFVHLPGRKKTSKTPNDTEGIRVARLKEYTPKWQCKDCCDMPEKPQGLVAWRPADPESYNPEDTLEEFREDQKEYLIKWEDKSYFQCNWMPGSWVWGVTAKTMRNAFARRDEGANEKPKWTEKEAIPEEYLTMEIILDVEYDSEFEPESEEVDKAQISMIDQVFVKFEGLTYDDAVWEAPPKPEETDRWSAFVAAYNEYLAGKYFKQPSALILKQRADEFRSLNYKKKIGLQTKQPPELTFPMFKYQIEGFNWLLEKFHQKKNVVLADEMGLGKTVQLIALMAYLVKDRPKCWPFLVVTPNSTCPNWRRELKKWAPGLRVVAYYGAKKAREMAYEYELYPGNSSEMRAHVVITSYEAPVDDHSRSFFRKIKWAGLIVDEGQRLKNDENLLYGALKALKAPFQVLLTGTPLQNNKRELFNLLQFLDSSLNASKLDDEYEELTKENIPELQDLIKPFFLRRTKLQVLKHLPTLAQVILPVTMSLVQKKLYKSILAKNPQLIKSIFGQSTAVLRPTERGNLNNILMQLRKCLCHPFLYSSAIEETSVSEEAMHRNLIDASAKFQLLELMLPKLRERGHRVLMFSQFLDQLNLIEDFLKGLDLTFRRIDGTVSAQEKQKRIDDYNAKDSPIFACLLSTRAGGVGINLATADTVIIMPQQDIQAISRAHRIGQQKKVLVFQLMTKDTAEEKIIQIGRKKLALGALIETIGAEDDAGVDMESILKHGTEALFNDDDRNDIHYDSASVDKLLDRTQVENTNMDEDKTAESQFSLARVWAYDKGTLTDDVGDPDAEQAAPDISVWEQILKQREADAAAEAKRNMHEFGRGKRARHNVNYQRSNMDVDDDAVPSTHPKAKRRPDESASDLDFAEADNTDGDEESDPGDGIDPRELESSQDRSKGTRKKVQKRPTPQKSVSVAKSATPAKQVTKVKYTTPSAKTAKSKPQAPQAKKQNGAGKLPLSSNKAFAAKKGSVNQFVASKPPDGSTKNSAGISKTQDPDETSSIKRSTISKPPLATQGIQNQKNSMEESTAGSNAKIVKTQISTAYPVIVSSGKQVQAVQTSIQKNAFNTTDYQTKSSSHSHEHVQGHGHPHPHPHQQQQQQHSRSYLPQPQSQPPPNTRKGVPRAAILPPKKSSEPKPSKQYPSGDRFPPGASNHQDRPNQAPILPVQFADPVSQLRFQYGQPQQQGLPTQSNQPQINNNGPIQRPTFHMDSSQNRPMPPLIPPTSQFIPSNGSFPQQVSGHSTNQEAQGHRGPERIMRPGETHQRNPSTYQQSNPQRSNAGLSPKPIEGTDCSLCGMSHIGIIVNCPQITTESEIRVLLDGLKDLAHTDQAPKVDIARRFLRGELAKLVQRKKARKLAQ</sequence>
<dbReference type="PANTHER" id="PTHR45623:SF17">
    <property type="entry name" value="CHROMODOMAIN-HELICASE-DNA-BINDING PROTEIN 3-RELATED"/>
    <property type="match status" value="1"/>
</dbReference>
<organism evidence="15 16">
    <name type="scientific">Lachnellula hyalina</name>
    <dbReference type="NCBI Taxonomy" id="1316788"/>
    <lineage>
        <taxon>Eukaryota</taxon>
        <taxon>Fungi</taxon>
        <taxon>Dikarya</taxon>
        <taxon>Ascomycota</taxon>
        <taxon>Pezizomycotina</taxon>
        <taxon>Leotiomycetes</taxon>
        <taxon>Helotiales</taxon>
        <taxon>Lachnaceae</taxon>
        <taxon>Lachnellula</taxon>
    </lineage>
</organism>
<dbReference type="InterPro" id="IPR049730">
    <property type="entry name" value="SNF2/RAD54-like_C"/>
</dbReference>
<keyword evidence="3" id="KW-0479">Metal-binding</keyword>
<evidence type="ECO:0000256" key="11">
    <source>
        <dbReference type="SAM" id="MobiDB-lite"/>
    </source>
</evidence>
<feature type="domain" description="Helicase ATP-binding" evidence="13">
    <location>
        <begin position="835"/>
        <end position="1007"/>
    </location>
</feature>
<dbReference type="GO" id="GO:0003682">
    <property type="term" value="F:chromatin binding"/>
    <property type="evidence" value="ECO:0007669"/>
    <property type="project" value="TreeGrafter"/>
</dbReference>
<dbReference type="EMBL" id="QGMH01000006">
    <property type="protein sequence ID" value="TVY30563.1"/>
    <property type="molecule type" value="Genomic_DNA"/>
</dbReference>
<dbReference type="RefSeq" id="XP_031009349.1">
    <property type="nucleotide sequence ID" value="XM_031145559.1"/>
</dbReference>
<feature type="compositionally biased region" description="Basic and acidic residues" evidence="11">
    <location>
        <begin position="16"/>
        <end position="27"/>
    </location>
</feature>
<feature type="region of interest" description="Disordered" evidence="11">
    <location>
        <begin position="1645"/>
        <end position="1862"/>
    </location>
</feature>
<feature type="compositionally biased region" description="Basic and acidic residues" evidence="11">
    <location>
        <begin position="1388"/>
        <end position="1401"/>
    </location>
</feature>
<evidence type="ECO:0000256" key="6">
    <source>
        <dbReference type="ARBA" id="ARBA00022771"/>
    </source>
</evidence>
<comment type="subcellular location">
    <subcellularLocation>
        <location evidence="1">Nucleus</location>
    </subcellularLocation>
</comment>
<dbReference type="InterPro" id="IPR041684">
    <property type="entry name" value="Znf-PHD-like"/>
</dbReference>
<evidence type="ECO:0000256" key="4">
    <source>
        <dbReference type="ARBA" id="ARBA00022737"/>
    </source>
</evidence>
<dbReference type="InterPro" id="IPR000330">
    <property type="entry name" value="SNF2_N"/>
</dbReference>
<dbReference type="InterPro" id="IPR016197">
    <property type="entry name" value="Chromo-like_dom_sf"/>
</dbReference>
<evidence type="ECO:0000256" key="5">
    <source>
        <dbReference type="ARBA" id="ARBA00022741"/>
    </source>
</evidence>
<feature type="compositionally biased region" description="Basic and acidic residues" evidence="11">
    <location>
        <begin position="1825"/>
        <end position="1841"/>
    </location>
</feature>
<evidence type="ECO:0000256" key="2">
    <source>
        <dbReference type="ARBA" id="ARBA00011353"/>
    </source>
</evidence>
<feature type="compositionally biased region" description="Basic and acidic residues" evidence="11">
    <location>
        <begin position="40"/>
        <end position="59"/>
    </location>
</feature>
<feature type="compositionally biased region" description="Low complexity" evidence="11">
    <location>
        <begin position="254"/>
        <end position="267"/>
    </location>
</feature>
<dbReference type="GO" id="GO:0008270">
    <property type="term" value="F:zinc ion binding"/>
    <property type="evidence" value="ECO:0007669"/>
    <property type="project" value="UniProtKB-KW"/>
</dbReference>
<evidence type="ECO:0000313" key="16">
    <source>
        <dbReference type="Proteomes" id="UP000431533"/>
    </source>
</evidence>
<gene>
    <name evidence="15" type="primary">mit1</name>
    <name evidence="15" type="ORF">LHYA1_G000567</name>
</gene>
<feature type="region of interest" description="Disordered" evidence="11">
    <location>
        <begin position="1388"/>
        <end position="1608"/>
    </location>
</feature>
<evidence type="ECO:0000259" key="13">
    <source>
        <dbReference type="PROSITE" id="PS51192"/>
    </source>
</evidence>
<dbReference type="GO" id="GO:0003677">
    <property type="term" value="F:DNA binding"/>
    <property type="evidence" value="ECO:0007669"/>
    <property type="project" value="TreeGrafter"/>
</dbReference>
<dbReference type="GO" id="GO:0042393">
    <property type="term" value="F:histone binding"/>
    <property type="evidence" value="ECO:0007669"/>
    <property type="project" value="TreeGrafter"/>
</dbReference>
<comment type="caution">
    <text evidence="15">The sequence shown here is derived from an EMBL/GenBank/DDBJ whole genome shotgun (WGS) entry which is preliminary data.</text>
</comment>
<dbReference type="GeneID" id="41980765"/>
<feature type="compositionally biased region" description="Low complexity" evidence="11">
    <location>
        <begin position="281"/>
        <end position="293"/>
    </location>
</feature>
<feature type="compositionally biased region" description="Polar residues" evidence="11">
    <location>
        <begin position="1484"/>
        <end position="1500"/>
    </location>
</feature>
<dbReference type="SMART" id="SM00490">
    <property type="entry name" value="HELICc"/>
    <property type="match status" value="1"/>
</dbReference>
<keyword evidence="16" id="KW-1185">Reference proteome</keyword>
<evidence type="ECO:0000256" key="10">
    <source>
        <dbReference type="ARBA" id="ARBA00023242"/>
    </source>
</evidence>
<feature type="compositionally biased region" description="Polar residues" evidence="11">
    <location>
        <begin position="377"/>
        <end position="389"/>
    </location>
</feature>
<feature type="region of interest" description="Disordered" evidence="11">
    <location>
        <begin position="175"/>
        <end position="204"/>
    </location>
</feature>
<dbReference type="InterPro" id="IPR056616">
    <property type="entry name" value="Chromo_MIT1"/>
</dbReference>
<feature type="region of interest" description="Disordered" evidence="11">
    <location>
        <begin position="1"/>
        <end position="59"/>
    </location>
</feature>
<dbReference type="PANTHER" id="PTHR45623">
    <property type="entry name" value="CHROMODOMAIN-HELICASE-DNA-BINDING PROTEIN 3-RELATED-RELATED"/>
    <property type="match status" value="1"/>
</dbReference>
<dbReference type="PROSITE" id="PS50013">
    <property type="entry name" value="CHROMO_2"/>
    <property type="match status" value="1"/>
</dbReference>
<feature type="compositionally biased region" description="Polar residues" evidence="11">
    <location>
        <begin position="1842"/>
        <end position="1858"/>
    </location>
</feature>
<protein>
    <submittedName>
        <fullName evidence="15">Chromatin remodeling factor</fullName>
    </submittedName>
</protein>
<dbReference type="SMART" id="SM00487">
    <property type="entry name" value="DEXDc"/>
    <property type="match status" value="1"/>
</dbReference>
<reference evidence="15 16" key="1">
    <citation type="submission" date="2018-05" db="EMBL/GenBank/DDBJ databases">
        <title>Genome sequencing and assembly of the regulated plant pathogen Lachnellula willkommii and related sister species for the development of diagnostic species identification markers.</title>
        <authorList>
            <person name="Giroux E."/>
            <person name="Bilodeau G."/>
        </authorList>
    </citation>
    <scope>NUCLEOTIDE SEQUENCE [LARGE SCALE GENOMIC DNA]</scope>
    <source>
        <strain evidence="15 16">CBS 185.66</strain>
    </source>
</reference>
<feature type="compositionally biased region" description="Basic residues" evidence="11">
    <location>
        <begin position="305"/>
        <end position="317"/>
    </location>
</feature>
<feature type="compositionally biased region" description="Acidic residues" evidence="11">
    <location>
        <begin position="323"/>
        <end position="339"/>
    </location>
</feature>
<keyword evidence="5" id="KW-0547">Nucleotide-binding</keyword>
<dbReference type="GO" id="GO:0016887">
    <property type="term" value="F:ATP hydrolysis activity"/>
    <property type="evidence" value="ECO:0007669"/>
    <property type="project" value="TreeGrafter"/>
</dbReference>
<dbReference type="InterPro" id="IPR001650">
    <property type="entry name" value="Helicase_C-like"/>
</dbReference>
<dbReference type="Pfam" id="PF23615">
    <property type="entry name" value="Chromo_MIT1"/>
    <property type="match status" value="1"/>
</dbReference>
<evidence type="ECO:0000313" key="15">
    <source>
        <dbReference type="EMBL" id="TVY30563.1"/>
    </source>
</evidence>
<dbReference type="InterPro" id="IPR027417">
    <property type="entry name" value="P-loop_NTPase"/>
</dbReference>
<accession>A0A8H8RAH9</accession>